<dbReference type="Pfam" id="PF17667">
    <property type="entry name" value="Pkinase_fungal"/>
    <property type="match status" value="2"/>
</dbReference>
<dbReference type="PROSITE" id="PS00109">
    <property type="entry name" value="PROTEIN_KINASE_TYR"/>
    <property type="match status" value="1"/>
</dbReference>
<evidence type="ECO:0000313" key="3">
    <source>
        <dbReference type="EMBL" id="EPS95003.1"/>
    </source>
</evidence>
<feature type="region of interest" description="Disordered" evidence="1">
    <location>
        <begin position="355"/>
        <end position="374"/>
    </location>
</feature>
<dbReference type="GO" id="GO:0004672">
    <property type="term" value="F:protein kinase activity"/>
    <property type="evidence" value="ECO:0007669"/>
    <property type="project" value="InterPro"/>
</dbReference>
<gene>
    <name evidence="3" type="ORF">FOMPIDRAFT_1169110</name>
</gene>
<protein>
    <recommendedName>
        <fullName evidence="2">Fungal-type protein kinase domain-containing protein</fullName>
    </recommendedName>
</protein>
<proteinExistence type="predicted"/>
<dbReference type="PANTHER" id="PTHR38248:SF2">
    <property type="entry name" value="FUNK1 11"/>
    <property type="match status" value="1"/>
</dbReference>
<dbReference type="InterPro" id="IPR011009">
    <property type="entry name" value="Kinase-like_dom_sf"/>
</dbReference>
<dbReference type="InParanoid" id="S8DUU4"/>
<dbReference type="eggNOG" id="ENOG502RUZE">
    <property type="taxonomic scope" value="Eukaryota"/>
</dbReference>
<dbReference type="PANTHER" id="PTHR38248">
    <property type="entry name" value="FUNK1 6"/>
    <property type="match status" value="1"/>
</dbReference>
<dbReference type="InterPro" id="IPR008266">
    <property type="entry name" value="Tyr_kinase_AS"/>
</dbReference>
<evidence type="ECO:0000259" key="2">
    <source>
        <dbReference type="Pfam" id="PF17667"/>
    </source>
</evidence>
<evidence type="ECO:0000256" key="1">
    <source>
        <dbReference type="SAM" id="MobiDB-lite"/>
    </source>
</evidence>
<accession>S8DUU4</accession>
<name>S8DUU4_FOMSC</name>
<feature type="domain" description="Fungal-type protein kinase" evidence="2">
    <location>
        <begin position="296"/>
        <end position="352"/>
    </location>
</feature>
<keyword evidence="4" id="KW-1185">Reference proteome</keyword>
<dbReference type="Gene3D" id="1.10.510.10">
    <property type="entry name" value="Transferase(Phosphotransferase) domain 1"/>
    <property type="match status" value="1"/>
</dbReference>
<evidence type="ECO:0000313" key="4">
    <source>
        <dbReference type="Proteomes" id="UP000015241"/>
    </source>
</evidence>
<dbReference type="Proteomes" id="UP000015241">
    <property type="component" value="Unassembled WGS sequence"/>
</dbReference>
<dbReference type="HOGENOM" id="CLU_740933_0_0_1"/>
<organism evidence="3 4">
    <name type="scientific">Fomitopsis schrenkii</name>
    <name type="common">Brown rot fungus</name>
    <dbReference type="NCBI Taxonomy" id="2126942"/>
    <lineage>
        <taxon>Eukaryota</taxon>
        <taxon>Fungi</taxon>
        <taxon>Dikarya</taxon>
        <taxon>Basidiomycota</taxon>
        <taxon>Agaricomycotina</taxon>
        <taxon>Agaricomycetes</taxon>
        <taxon>Polyporales</taxon>
        <taxon>Fomitopsis</taxon>
    </lineage>
</organism>
<dbReference type="SUPFAM" id="SSF56112">
    <property type="entry name" value="Protein kinase-like (PK-like)"/>
    <property type="match status" value="1"/>
</dbReference>
<sequence>MRPDFDLVDNRANAHSWDGCLGFAEIKVAASENKKPQEKRNTYVKPAVLQCADYARFHLACRHFWIFTVVLLITGTDFRVMIIDHAGVILSPLHSIISDNRASQTPRDATTFVRVVRALTRLLGEADLGQDPSVSLVPRLELQSYIQRSADPTLIPDAVKAAVLQPNEQSYHKYPSYLIRIHGTAGMTRIWCTMGPPIWVSLSLLGRATTVWRAVEVIWRGQGYSLSGHARVLKSSWRDPRRSREADVYAAIGALKDCPKGIPQMLCGGDVYYELPGTLKRLTTAAIRGEAEGDGSRVLHRLVLSIVGEPLWKYKDDLRLLRAFRDIVETHQFLCSNGIIHRDISPGNLLLNPSPPILNDLTSPPTSNERLSPP</sequence>
<feature type="compositionally biased region" description="Polar residues" evidence="1">
    <location>
        <begin position="360"/>
        <end position="374"/>
    </location>
</feature>
<reference evidence="3 4" key="1">
    <citation type="journal article" date="2012" name="Science">
        <title>The Paleozoic origin of enzymatic lignin decomposition reconstructed from 31 fungal genomes.</title>
        <authorList>
            <person name="Floudas D."/>
            <person name="Binder M."/>
            <person name="Riley R."/>
            <person name="Barry K."/>
            <person name="Blanchette R.A."/>
            <person name="Henrissat B."/>
            <person name="Martinez A.T."/>
            <person name="Otillar R."/>
            <person name="Spatafora J.W."/>
            <person name="Yadav J.S."/>
            <person name="Aerts A."/>
            <person name="Benoit I."/>
            <person name="Boyd A."/>
            <person name="Carlson A."/>
            <person name="Copeland A."/>
            <person name="Coutinho P.M."/>
            <person name="de Vries R.P."/>
            <person name="Ferreira P."/>
            <person name="Findley K."/>
            <person name="Foster B."/>
            <person name="Gaskell J."/>
            <person name="Glotzer D."/>
            <person name="Gorecki P."/>
            <person name="Heitman J."/>
            <person name="Hesse C."/>
            <person name="Hori C."/>
            <person name="Igarashi K."/>
            <person name="Jurgens J.A."/>
            <person name="Kallen N."/>
            <person name="Kersten P."/>
            <person name="Kohler A."/>
            <person name="Kuees U."/>
            <person name="Kumar T.K.A."/>
            <person name="Kuo A."/>
            <person name="LaButti K."/>
            <person name="Larrondo L.F."/>
            <person name="Lindquist E."/>
            <person name="Ling A."/>
            <person name="Lombard V."/>
            <person name="Lucas S."/>
            <person name="Lundell T."/>
            <person name="Martin R."/>
            <person name="McLaughlin D.J."/>
            <person name="Morgenstern I."/>
            <person name="Morin E."/>
            <person name="Murat C."/>
            <person name="Nagy L.G."/>
            <person name="Nolan M."/>
            <person name="Ohm R.A."/>
            <person name="Patyshakuliyeva A."/>
            <person name="Rokas A."/>
            <person name="Ruiz-Duenas F.J."/>
            <person name="Sabat G."/>
            <person name="Salamov A."/>
            <person name="Samejima M."/>
            <person name="Schmutz J."/>
            <person name="Slot J.C."/>
            <person name="St John F."/>
            <person name="Stenlid J."/>
            <person name="Sun H."/>
            <person name="Sun S."/>
            <person name="Syed K."/>
            <person name="Tsang A."/>
            <person name="Wiebenga A."/>
            <person name="Young D."/>
            <person name="Pisabarro A."/>
            <person name="Eastwood D.C."/>
            <person name="Martin F."/>
            <person name="Cullen D."/>
            <person name="Grigoriev I.V."/>
            <person name="Hibbett D.S."/>
        </authorList>
    </citation>
    <scope>NUCLEOTIDE SEQUENCE</scope>
    <source>
        <strain evidence="4">FP-58527</strain>
    </source>
</reference>
<dbReference type="AlphaFoldDB" id="S8DUU4"/>
<dbReference type="OrthoDB" id="3271155at2759"/>
<dbReference type="InterPro" id="IPR040976">
    <property type="entry name" value="Pkinase_fungal"/>
</dbReference>
<dbReference type="STRING" id="743788.S8DUU4"/>
<feature type="domain" description="Fungal-type protein kinase" evidence="2">
    <location>
        <begin position="23"/>
        <end position="249"/>
    </location>
</feature>
<dbReference type="EMBL" id="KE504217">
    <property type="protein sequence ID" value="EPS95003.1"/>
    <property type="molecule type" value="Genomic_DNA"/>
</dbReference>
<feature type="non-terminal residue" evidence="3">
    <location>
        <position position="374"/>
    </location>
</feature>